<sequence>MSKNYLDTKQFINVVYNEPLDFGRFWFYLLSQLNQLSSYEHYYIYRLPSLTLALLSLFFLQLIMRKLNFNYVSSIGGLFLFTFWSLYGANGISLRPESMYMFSTILSIYAGVIFKDKKIGKVYFLSLIINFISFSMHPNGIFGFLINLFTLIYYRKIIKLKYLLLLIPVGCVGLILFYVSLTWDSTLQDFVNGYMYNANTSFHKLPFYREYQRYFDLFNAYPLVVPFILIALISLFFKSKSELEKIIKYIFFISLIYLLLLPVKWHYYFSVAIPSVSILFAYVLESSPRITFNNKTYSINYLVLLVLFVNIGIYQYSQAKEYTMLRSQIHKEAFWQDAVIKQVKNEVSGKKIAAPTVFFPYLDQSLFVPYNEFGEIKFIYRSALIKPDYLITTLKDSPEEIMKNYSIQMEYKRAIYFQGIPYNLYAIK</sequence>
<evidence type="ECO:0008006" key="4">
    <source>
        <dbReference type="Google" id="ProtNLM"/>
    </source>
</evidence>
<dbReference type="EMBL" id="JAQAGZ010000024">
    <property type="protein sequence ID" value="MCZ8516494.1"/>
    <property type="molecule type" value="Genomic_DNA"/>
</dbReference>
<comment type="caution">
    <text evidence="2">The sequence shown here is derived from an EMBL/GenBank/DDBJ whole genome shotgun (WGS) entry which is preliminary data.</text>
</comment>
<name>A0ABT4QI09_9BACL</name>
<evidence type="ECO:0000256" key="1">
    <source>
        <dbReference type="SAM" id="Phobius"/>
    </source>
</evidence>
<dbReference type="RefSeq" id="WP_269885031.1">
    <property type="nucleotide sequence ID" value="NZ_JAQAGZ010000024.1"/>
</dbReference>
<keyword evidence="3" id="KW-1185">Reference proteome</keyword>
<keyword evidence="1" id="KW-0812">Transmembrane</keyword>
<evidence type="ECO:0000313" key="2">
    <source>
        <dbReference type="EMBL" id="MCZ8516494.1"/>
    </source>
</evidence>
<reference evidence="2 3" key="1">
    <citation type="submission" date="2022-12" db="EMBL/GenBank/DDBJ databases">
        <title>Draft genome sequence of Paenibacillus sp. dW9.</title>
        <authorList>
            <person name="Choi E.-W."/>
            <person name="Kim D.-U."/>
        </authorList>
    </citation>
    <scope>NUCLEOTIDE SEQUENCE [LARGE SCALE GENOMIC DNA]</scope>
    <source>
        <strain evidence="3">dW9</strain>
    </source>
</reference>
<organism evidence="2 3">
    <name type="scientific">Paenibacillus gyeongsangnamensis</name>
    <dbReference type="NCBI Taxonomy" id="3388067"/>
    <lineage>
        <taxon>Bacteria</taxon>
        <taxon>Bacillati</taxon>
        <taxon>Bacillota</taxon>
        <taxon>Bacilli</taxon>
        <taxon>Bacillales</taxon>
        <taxon>Paenibacillaceae</taxon>
        <taxon>Paenibacillus</taxon>
    </lineage>
</organism>
<keyword evidence="1" id="KW-0472">Membrane</keyword>
<evidence type="ECO:0000313" key="3">
    <source>
        <dbReference type="Proteomes" id="UP001527882"/>
    </source>
</evidence>
<feature type="transmembrane region" description="Helical" evidence="1">
    <location>
        <begin position="218"/>
        <end position="237"/>
    </location>
</feature>
<feature type="transmembrane region" description="Helical" evidence="1">
    <location>
        <begin position="296"/>
        <end position="316"/>
    </location>
</feature>
<accession>A0ABT4QI09</accession>
<proteinExistence type="predicted"/>
<dbReference type="Proteomes" id="UP001527882">
    <property type="component" value="Unassembled WGS sequence"/>
</dbReference>
<feature type="transmembrane region" description="Helical" evidence="1">
    <location>
        <begin position="43"/>
        <end position="63"/>
    </location>
</feature>
<feature type="transmembrane region" description="Helical" evidence="1">
    <location>
        <begin position="246"/>
        <end position="261"/>
    </location>
</feature>
<feature type="transmembrane region" description="Helical" evidence="1">
    <location>
        <begin position="267"/>
        <end position="284"/>
    </location>
</feature>
<feature type="transmembrane region" description="Helical" evidence="1">
    <location>
        <begin position="69"/>
        <end position="87"/>
    </location>
</feature>
<protein>
    <recommendedName>
        <fullName evidence="4">Glycosyltransferase RgtA/B/C/D-like domain-containing protein</fullName>
    </recommendedName>
</protein>
<keyword evidence="1" id="KW-1133">Transmembrane helix</keyword>
<feature type="transmembrane region" description="Helical" evidence="1">
    <location>
        <begin position="162"/>
        <end position="181"/>
    </location>
</feature>
<feature type="transmembrane region" description="Helical" evidence="1">
    <location>
        <begin position="127"/>
        <end position="150"/>
    </location>
</feature>
<gene>
    <name evidence="2" type="ORF">O9H85_29725</name>
</gene>